<dbReference type="Proteomes" id="UP000334820">
    <property type="component" value="Unassembled WGS sequence"/>
</dbReference>
<dbReference type="EMBL" id="BKZV01000001">
    <property type="protein sequence ID" value="GER82281.1"/>
    <property type="molecule type" value="Genomic_DNA"/>
</dbReference>
<protein>
    <submittedName>
        <fullName evidence="1">Uncharacterized protein</fullName>
    </submittedName>
</protein>
<evidence type="ECO:0000313" key="1">
    <source>
        <dbReference type="EMBL" id="GER82281.1"/>
    </source>
</evidence>
<accession>A0A5J4K6B9</accession>
<sequence>MDDCKPGVEEERAPTWSRGLFGFVWSDMAHGQVSDTRSGGRTLASGCVLTSSRAQCSEKGR</sequence>
<gene>
    <name evidence="1" type="ORF">KTAU_09190</name>
</gene>
<evidence type="ECO:0000313" key="2">
    <source>
        <dbReference type="Proteomes" id="UP000334820"/>
    </source>
</evidence>
<dbReference type="AlphaFoldDB" id="A0A5J4K6B9"/>
<organism evidence="1 2">
    <name type="scientific">Thermogemmatispora aurantia</name>
    <dbReference type="NCBI Taxonomy" id="2045279"/>
    <lineage>
        <taxon>Bacteria</taxon>
        <taxon>Bacillati</taxon>
        <taxon>Chloroflexota</taxon>
        <taxon>Ktedonobacteria</taxon>
        <taxon>Thermogemmatisporales</taxon>
        <taxon>Thermogemmatisporaceae</taxon>
        <taxon>Thermogemmatispora</taxon>
    </lineage>
</organism>
<proteinExistence type="predicted"/>
<keyword evidence="2" id="KW-1185">Reference proteome</keyword>
<name>A0A5J4K6B9_9CHLR</name>
<comment type="caution">
    <text evidence="1">The sequence shown here is derived from an EMBL/GenBank/DDBJ whole genome shotgun (WGS) entry which is preliminary data.</text>
</comment>
<reference evidence="1 2" key="1">
    <citation type="journal article" date="2019" name="Int. J. Syst. Evol. Microbiol.">
        <title>Thermogemmatispora aurantia sp. nov. and Thermogemmatispora argillosa sp. nov., within the class Ktedonobacteria, and emended description of the genus Thermogemmatispora.</title>
        <authorList>
            <person name="Zheng Y."/>
            <person name="Wang C.M."/>
            <person name="Sakai Y."/>
            <person name="Abe K."/>
            <person name="Yokota A."/>
            <person name="Yabe S."/>
        </authorList>
    </citation>
    <scope>NUCLEOTIDE SEQUENCE [LARGE SCALE GENOMIC DNA]</scope>
    <source>
        <strain evidence="1 2">A1-2</strain>
    </source>
</reference>